<sequence>MLTEESDFTRMRQLLVFWAHDDTVEPEMCYRYRIRLGVFNPIAGTEQFSEQDRHLKNRVVLWSEFSDTTEPVEVPGMQYFFPCEIAEARRAVTVQVCRYVLGYWYCNDFMVKPGEVIGKVTKSETGRPEEGAVVPERIDYTTGAVLVDVTPVNDFSAGKDPRARRYFDILYSPDGADIERMPIKSRYWGKELQSRFAEIKKSEKVPREPLRERGSRMAELRRAVPGEEYEEE</sequence>
<accession>X0SLM8</accession>
<comment type="caution">
    <text evidence="2">The sequence shown here is derived from an EMBL/GenBank/DDBJ whole genome shotgun (WGS) entry which is preliminary data.</text>
</comment>
<name>X0SLM8_9ZZZZ</name>
<gene>
    <name evidence="2" type="ORF">S01H1_08484</name>
</gene>
<feature type="region of interest" description="Disordered" evidence="1">
    <location>
        <begin position="203"/>
        <end position="232"/>
    </location>
</feature>
<feature type="compositionally biased region" description="Basic and acidic residues" evidence="1">
    <location>
        <begin position="203"/>
        <end position="225"/>
    </location>
</feature>
<reference evidence="2" key="1">
    <citation type="journal article" date="2014" name="Front. Microbiol.">
        <title>High frequency of phylogenetically diverse reductive dehalogenase-homologous genes in deep subseafloor sedimentary metagenomes.</title>
        <authorList>
            <person name="Kawai M."/>
            <person name="Futagami T."/>
            <person name="Toyoda A."/>
            <person name="Takaki Y."/>
            <person name="Nishi S."/>
            <person name="Hori S."/>
            <person name="Arai W."/>
            <person name="Tsubouchi T."/>
            <person name="Morono Y."/>
            <person name="Uchiyama I."/>
            <person name="Ito T."/>
            <person name="Fujiyama A."/>
            <person name="Inagaki F."/>
            <person name="Takami H."/>
        </authorList>
    </citation>
    <scope>NUCLEOTIDE SEQUENCE</scope>
    <source>
        <strain evidence="2">Expedition CK06-06</strain>
    </source>
</reference>
<dbReference type="AlphaFoldDB" id="X0SLM8"/>
<evidence type="ECO:0000256" key="1">
    <source>
        <dbReference type="SAM" id="MobiDB-lite"/>
    </source>
</evidence>
<proteinExistence type="predicted"/>
<dbReference type="EMBL" id="BARS01004349">
    <property type="protein sequence ID" value="GAF76797.1"/>
    <property type="molecule type" value="Genomic_DNA"/>
</dbReference>
<organism evidence="2">
    <name type="scientific">marine sediment metagenome</name>
    <dbReference type="NCBI Taxonomy" id="412755"/>
    <lineage>
        <taxon>unclassified sequences</taxon>
        <taxon>metagenomes</taxon>
        <taxon>ecological metagenomes</taxon>
    </lineage>
</organism>
<protein>
    <submittedName>
        <fullName evidence="2">Uncharacterized protein</fullName>
    </submittedName>
</protein>
<evidence type="ECO:0000313" key="2">
    <source>
        <dbReference type="EMBL" id="GAF76797.1"/>
    </source>
</evidence>